<dbReference type="AlphaFoldDB" id="A0A1Y5TR84"/>
<dbReference type="GO" id="GO:0005737">
    <property type="term" value="C:cytoplasm"/>
    <property type="evidence" value="ECO:0007669"/>
    <property type="project" value="TreeGrafter"/>
</dbReference>
<name>A0A1Y5TR84_9RHOB</name>
<dbReference type="GO" id="GO:0016791">
    <property type="term" value="F:phosphatase activity"/>
    <property type="evidence" value="ECO:0007669"/>
    <property type="project" value="TreeGrafter"/>
</dbReference>
<evidence type="ECO:0000313" key="2">
    <source>
        <dbReference type="EMBL" id="SLN70250.1"/>
    </source>
</evidence>
<proteinExistence type="predicted"/>
<dbReference type="Gene3D" id="3.60.21.10">
    <property type="match status" value="1"/>
</dbReference>
<dbReference type="EMBL" id="FWFV01000017">
    <property type="protein sequence ID" value="SLN70250.1"/>
    <property type="molecule type" value="Genomic_DNA"/>
</dbReference>
<dbReference type="Proteomes" id="UP000193870">
    <property type="component" value="Unassembled WGS sequence"/>
</dbReference>
<dbReference type="SUPFAM" id="SSF56300">
    <property type="entry name" value="Metallo-dependent phosphatases"/>
    <property type="match status" value="1"/>
</dbReference>
<keyword evidence="3" id="KW-1185">Reference proteome</keyword>
<dbReference type="InterPro" id="IPR004843">
    <property type="entry name" value="Calcineurin-like_PHP"/>
</dbReference>
<dbReference type="PANTHER" id="PTHR42850:SF4">
    <property type="entry name" value="ZINC-DEPENDENT ENDOPOLYPHOSPHATASE"/>
    <property type="match status" value="1"/>
</dbReference>
<dbReference type="Pfam" id="PF00149">
    <property type="entry name" value="Metallophos"/>
    <property type="match status" value="1"/>
</dbReference>
<dbReference type="OrthoDB" id="9807890at2"/>
<dbReference type="CDD" id="cd00144">
    <property type="entry name" value="MPP_PPP_family"/>
    <property type="match status" value="1"/>
</dbReference>
<dbReference type="STRING" id="315423.SAMN04488020_11814"/>
<accession>A0A1Y5TR84</accession>
<dbReference type="InterPro" id="IPR050126">
    <property type="entry name" value="Ap4A_hydrolase"/>
</dbReference>
<feature type="domain" description="Calcineurin-like phosphoesterase" evidence="1">
    <location>
        <begin position="13"/>
        <end position="206"/>
    </location>
</feature>
<dbReference type="RefSeq" id="WP_085855506.1">
    <property type="nucleotide sequence ID" value="NZ_FOPF01000018.1"/>
</dbReference>
<sequence length="245" mass="27406">MTADTAFPRPETPFYAIGDLHGCLDHLDRMLEAIETDMTARGRDNTTLVLLGDYVDRGEDSRGVLLSLYQIARNLPDKVVCLMGNHEKMLLDFLDRPEERGPRFLRYGGLQTLASFRVSGVIERARPDQLVSAAERLRAALPEGLEDWLRALPLWWRSGDVVCVHAAMDPAIPPEAQQGRDMLWGHPLFSRYTRPDGLWVIHGHNVVEEGNVTGRRVACDTGAYHSGRLTAAAVHPGEEIRFLTV</sequence>
<dbReference type="PANTHER" id="PTHR42850">
    <property type="entry name" value="METALLOPHOSPHOESTERASE"/>
    <property type="match status" value="1"/>
</dbReference>
<dbReference type="InterPro" id="IPR029052">
    <property type="entry name" value="Metallo-depent_PP-like"/>
</dbReference>
<evidence type="ECO:0000259" key="1">
    <source>
        <dbReference type="Pfam" id="PF00149"/>
    </source>
</evidence>
<organism evidence="2 3">
    <name type="scientific">Palleronia marisminoris</name>
    <dbReference type="NCBI Taxonomy" id="315423"/>
    <lineage>
        <taxon>Bacteria</taxon>
        <taxon>Pseudomonadati</taxon>
        <taxon>Pseudomonadota</taxon>
        <taxon>Alphaproteobacteria</taxon>
        <taxon>Rhodobacterales</taxon>
        <taxon>Roseobacteraceae</taxon>
        <taxon>Palleronia</taxon>
    </lineage>
</organism>
<gene>
    <name evidence="2" type="ORF">PAM7066_03557</name>
</gene>
<dbReference type="GO" id="GO:0110154">
    <property type="term" value="P:RNA decapping"/>
    <property type="evidence" value="ECO:0007669"/>
    <property type="project" value="TreeGrafter"/>
</dbReference>
<evidence type="ECO:0000313" key="3">
    <source>
        <dbReference type="Proteomes" id="UP000193870"/>
    </source>
</evidence>
<dbReference type="GO" id="GO:0008803">
    <property type="term" value="F:bis(5'-nucleosyl)-tetraphosphatase (symmetrical) activity"/>
    <property type="evidence" value="ECO:0007669"/>
    <property type="project" value="TreeGrafter"/>
</dbReference>
<protein>
    <submittedName>
        <fullName evidence="2">Diadenosine tetraphosphatase</fullName>
    </submittedName>
</protein>
<reference evidence="2 3" key="1">
    <citation type="submission" date="2017-03" db="EMBL/GenBank/DDBJ databases">
        <authorList>
            <person name="Afonso C.L."/>
            <person name="Miller P.J."/>
            <person name="Scott M.A."/>
            <person name="Spackman E."/>
            <person name="Goraichik I."/>
            <person name="Dimitrov K.M."/>
            <person name="Suarez D.L."/>
            <person name="Swayne D.E."/>
        </authorList>
    </citation>
    <scope>NUCLEOTIDE SEQUENCE [LARGE SCALE GENOMIC DNA]</scope>
    <source>
        <strain evidence="2 3">CECT 7066</strain>
    </source>
</reference>